<evidence type="ECO:0000256" key="8">
    <source>
        <dbReference type="RuleBase" id="RU000554"/>
    </source>
</evidence>
<dbReference type="PROSITE" id="PS00907">
    <property type="entry name" value="UROD_2"/>
    <property type="match status" value="1"/>
</dbReference>
<dbReference type="Pfam" id="PF01208">
    <property type="entry name" value="URO-D"/>
    <property type="match status" value="1"/>
</dbReference>
<keyword evidence="6 7" id="KW-0627">Porphyrin biosynthesis</keyword>
<dbReference type="EMBL" id="JAEHHL010000009">
    <property type="protein sequence ID" value="MBK0400525.1"/>
    <property type="molecule type" value="Genomic_DNA"/>
</dbReference>
<dbReference type="PANTHER" id="PTHR21091:SF169">
    <property type="entry name" value="UROPORPHYRINOGEN DECARBOXYLASE"/>
    <property type="match status" value="1"/>
</dbReference>
<comment type="function">
    <text evidence="7">Catalyzes the decarboxylation of four acetate groups of uroporphyrinogen-III to yield coproporphyrinogen-III.</text>
</comment>
<feature type="binding site" evidence="7">
    <location>
        <begin position="22"/>
        <end position="26"/>
    </location>
    <ligand>
        <name>substrate</name>
    </ligand>
</feature>
<comment type="subcellular location">
    <subcellularLocation>
        <location evidence="7">Cytoplasm</location>
    </subcellularLocation>
</comment>
<comment type="pathway">
    <text evidence="1 7 8">Porphyrin-containing compound metabolism; protoporphyrin-IX biosynthesis; coproporphyrinogen-III from 5-aminolevulinate: step 4/4.</text>
</comment>
<reference evidence="12" key="1">
    <citation type="submission" date="2020-12" db="EMBL/GenBank/DDBJ databases">
        <title>Bacterial taxonomy.</title>
        <authorList>
            <person name="Pan X."/>
        </authorList>
    </citation>
    <scope>NUCLEOTIDE SEQUENCE</scope>
    <source>
        <strain evidence="12">M0105</strain>
    </source>
</reference>
<comment type="caution">
    <text evidence="12">The sequence shown here is derived from an EMBL/GenBank/DDBJ whole genome shotgun (WGS) entry which is preliminary data.</text>
</comment>
<sequence>MKTLLRVLRGEALPTPPVWLMRQAGRYLPEYRATRAKAGSFLDLCYTPELAEEVTLQPIRRFGFDAAILFADILLIPQSLGLDLSFVEGEGPRLAWRREPRDLGSLRPLDEIDETLSPVYETVRRLSRSLPAETTLIGFAGAPWTVATYMAAGRGTPDQGPARRWMFGDPDGFAELIDRVTDATIHYLSCQIEAGAEVVKIFDSWAGALTPPMFERFAIRPAARIAAALKERHPDVPIIGFPRGAGALYRDFARGAGVDAIALDSQVPLGWARGALGDVALQGNLDPMLMVVGGTALEAEARRIRDEMAGHPHIFNLGHGITPDADPANVDRLLKAIRG</sequence>
<dbReference type="AlphaFoldDB" id="A0A8J7M962"/>
<gene>
    <name evidence="7" type="primary">hemE</name>
    <name evidence="12" type="ORF">H0I76_15095</name>
</gene>
<feature type="domain" description="Uroporphyrinogen decarboxylase (URO-D)" evidence="10">
    <location>
        <begin position="17"/>
        <end position="26"/>
    </location>
</feature>
<dbReference type="GO" id="GO:0004853">
    <property type="term" value="F:uroporphyrinogen decarboxylase activity"/>
    <property type="evidence" value="ECO:0007669"/>
    <property type="project" value="UniProtKB-UniRule"/>
</dbReference>
<dbReference type="PROSITE" id="PS00906">
    <property type="entry name" value="UROD_1"/>
    <property type="match status" value="1"/>
</dbReference>
<dbReference type="PANTHER" id="PTHR21091">
    <property type="entry name" value="METHYLTETRAHYDROFOLATE:HOMOCYSTEINE METHYLTRANSFERASE RELATED"/>
    <property type="match status" value="1"/>
</dbReference>
<dbReference type="Proteomes" id="UP000655420">
    <property type="component" value="Unassembled WGS sequence"/>
</dbReference>
<accession>A0A8J7M962</accession>
<keyword evidence="7" id="KW-0963">Cytoplasm</keyword>
<feature type="binding site" evidence="7">
    <location>
        <position position="319"/>
    </location>
    <ligand>
        <name>substrate</name>
    </ligand>
</feature>
<evidence type="ECO:0000313" key="12">
    <source>
        <dbReference type="EMBL" id="MBK0400525.1"/>
    </source>
</evidence>
<dbReference type="CDD" id="cd00717">
    <property type="entry name" value="URO-D"/>
    <property type="match status" value="1"/>
</dbReference>
<protein>
    <recommendedName>
        <fullName evidence="3 7">Uroporphyrinogen decarboxylase</fullName>
        <shortName evidence="7">UPD</shortName>
        <shortName evidence="7">URO-D</shortName>
        <ecNumber evidence="3 7">4.1.1.37</ecNumber>
    </recommendedName>
</protein>
<evidence type="ECO:0000256" key="4">
    <source>
        <dbReference type="ARBA" id="ARBA00022793"/>
    </source>
</evidence>
<dbReference type="EC" id="4.1.1.37" evidence="3 7"/>
<dbReference type="GO" id="GO:0019353">
    <property type="term" value="P:protoporphyrinogen IX biosynthetic process from glutamate"/>
    <property type="evidence" value="ECO:0007669"/>
    <property type="project" value="TreeGrafter"/>
</dbReference>
<dbReference type="RefSeq" id="WP_200611434.1">
    <property type="nucleotide sequence ID" value="NZ_JAEHHL010000009.1"/>
</dbReference>
<dbReference type="SUPFAM" id="SSF51726">
    <property type="entry name" value="UROD/MetE-like"/>
    <property type="match status" value="1"/>
</dbReference>
<dbReference type="NCBIfam" id="TIGR01464">
    <property type="entry name" value="hemE"/>
    <property type="match status" value="1"/>
</dbReference>
<evidence type="ECO:0000256" key="6">
    <source>
        <dbReference type="ARBA" id="ARBA00023244"/>
    </source>
</evidence>
<comment type="subunit">
    <text evidence="7">Homodimer.</text>
</comment>
<evidence type="ECO:0000259" key="11">
    <source>
        <dbReference type="PROSITE" id="PS00907"/>
    </source>
</evidence>
<keyword evidence="13" id="KW-1185">Reference proteome</keyword>
<comment type="catalytic activity">
    <reaction evidence="7 8">
        <text>uroporphyrinogen III + 4 H(+) = coproporphyrinogen III + 4 CO2</text>
        <dbReference type="Rhea" id="RHEA:19865"/>
        <dbReference type="ChEBI" id="CHEBI:15378"/>
        <dbReference type="ChEBI" id="CHEBI:16526"/>
        <dbReference type="ChEBI" id="CHEBI:57308"/>
        <dbReference type="ChEBI" id="CHEBI:57309"/>
        <dbReference type="EC" id="4.1.1.37"/>
    </reaction>
</comment>
<name>A0A8J7M962_9RHOB</name>
<evidence type="ECO:0000256" key="5">
    <source>
        <dbReference type="ARBA" id="ARBA00023239"/>
    </source>
</evidence>
<keyword evidence="4 7" id="KW-0210">Decarboxylase</keyword>
<feature type="site" description="Transition state stabilizer" evidence="7">
    <location>
        <position position="72"/>
    </location>
</feature>
<comment type="caution">
    <text evidence="7">Lacks conserved residue(s) required for the propagation of feature annotation.</text>
</comment>
<evidence type="ECO:0000259" key="10">
    <source>
        <dbReference type="PROSITE" id="PS00906"/>
    </source>
</evidence>
<comment type="similarity">
    <text evidence="2 7 9">Belongs to the uroporphyrinogen decarboxylase family.</text>
</comment>
<evidence type="ECO:0000256" key="9">
    <source>
        <dbReference type="RuleBase" id="RU004169"/>
    </source>
</evidence>
<evidence type="ECO:0000256" key="3">
    <source>
        <dbReference type="ARBA" id="ARBA00012288"/>
    </source>
</evidence>
<feature type="binding site" evidence="7">
    <location>
        <position position="72"/>
    </location>
    <ligand>
        <name>substrate</name>
    </ligand>
</feature>
<dbReference type="UniPathway" id="UPA00251">
    <property type="reaction ID" value="UER00321"/>
</dbReference>
<feature type="binding site" evidence="7">
    <location>
        <position position="149"/>
    </location>
    <ligand>
        <name>substrate</name>
    </ligand>
</feature>
<dbReference type="InterPro" id="IPR000257">
    <property type="entry name" value="Uroporphyrinogen_deCOase"/>
</dbReference>
<evidence type="ECO:0000256" key="2">
    <source>
        <dbReference type="ARBA" id="ARBA00009935"/>
    </source>
</evidence>
<keyword evidence="5 7" id="KW-0456">Lyase</keyword>
<feature type="binding site" evidence="7">
    <location>
        <position position="204"/>
    </location>
    <ligand>
        <name>substrate</name>
    </ligand>
</feature>
<evidence type="ECO:0000313" key="13">
    <source>
        <dbReference type="Proteomes" id="UP000655420"/>
    </source>
</evidence>
<evidence type="ECO:0000256" key="1">
    <source>
        <dbReference type="ARBA" id="ARBA00004804"/>
    </source>
</evidence>
<proteinExistence type="inferred from homology"/>
<dbReference type="InterPro" id="IPR006361">
    <property type="entry name" value="Uroporphyrinogen_deCO2ase_HemE"/>
</dbReference>
<dbReference type="InterPro" id="IPR038071">
    <property type="entry name" value="UROD/MetE-like_sf"/>
</dbReference>
<dbReference type="GO" id="GO:0005829">
    <property type="term" value="C:cytosol"/>
    <property type="evidence" value="ECO:0007669"/>
    <property type="project" value="TreeGrafter"/>
</dbReference>
<dbReference type="Gene3D" id="3.20.20.210">
    <property type="match status" value="1"/>
</dbReference>
<organism evidence="12 13">
    <name type="scientific">Thermohalobaculum xanthum</name>
    <dbReference type="NCBI Taxonomy" id="2753746"/>
    <lineage>
        <taxon>Bacteria</taxon>
        <taxon>Pseudomonadati</taxon>
        <taxon>Pseudomonadota</taxon>
        <taxon>Alphaproteobacteria</taxon>
        <taxon>Rhodobacterales</taxon>
        <taxon>Paracoccaceae</taxon>
        <taxon>Thermohalobaculum</taxon>
    </lineage>
</organism>
<dbReference type="HAMAP" id="MF_00218">
    <property type="entry name" value="URO_D"/>
    <property type="match status" value="1"/>
</dbReference>
<feature type="domain" description="Uroporphyrinogen decarboxylase (URO-D)" evidence="11">
    <location>
        <begin position="137"/>
        <end position="153"/>
    </location>
</feature>
<evidence type="ECO:0000256" key="7">
    <source>
        <dbReference type="HAMAP-Rule" id="MF_00218"/>
    </source>
</evidence>